<accession>A0AAW5JYA7</accession>
<reference evidence="1" key="1">
    <citation type="submission" date="2022-06" db="EMBL/GenBank/DDBJ databases">
        <title>Isolation of gut microbiota from human fecal samples.</title>
        <authorList>
            <person name="Pamer E.G."/>
            <person name="Barat B."/>
            <person name="Waligurski E."/>
            <person name="Medina S."/>
            <person name="Paddock L."/>
            <person name="Mostad J."/>
        </authorList>
    </citation>
    <scope>NUCLEOTIDE SEQUENCE</scope>
    <source>
        <strain evidence="1">SL.1.01</strain>
    </source>
</reference>
<sequence length="125" mass="14228">MKARDVSFFKKNAWKGTYSSILTIPVKSLADKCFGAWLDIEDTNSAEATLPDEKLAGRFRELVDSDAEQAEWDEFYASVGKAFSAKSVDELASKFVELNDPATIRRVLWGYGDKWYLDSDCEYEF</sequence>
<protein>
    <recommendedName>
        <fullName evidence="3">DUF1642 domain-containing protein</fullName>
    </recommendedName>
</protein>
<evidence type="ECO:0000313" key="2">
    <source>
        <dbReference type="Proteomes" id="UP001206013"/>
    </source>
</evidence>
<evidence type="ECO:0000313" key="1">
    <source>
        <dbReference type="EMBL" id="MCQ4793682.1"/>
    </source>
</evidence>
<dbReference type="RefSeq" id="WP_256134682.1">
    <property type="nucleotide sequence ID" value="NZ_JANFYM010000012.1"/>
</dbReference>
<dbReference type="Proteomes" id="UP001206013">
    <property type="component" value="Unassembled WGS sequence"/>
</dbReference>
<dbReference type="AlphaFoldDB" id="A0AAW5JYA7"/>
<dbReference type="EMBL" id="JANFYM010000012">
    <property type="protein sequence ID" value="MCQ4793682.1"/>
    <property type="molecule type" value="Genomic_DNA"/>
</dbReference>
<name>A0AAW5JYA7_BIFAD</name>
<comment type="caution">
    <text evidence="1">The sequence shown here is derived from an EMBL/GenBank/DDBJ whole genome shotgun (WGS) entry which is preliminary data.</text>
</comment>
<organism evidence="1 2">
    <name type="scientific">Bifidobacterium adolescentis</name>
    <dbReference type="NCBI Taxonomy" id="1680"/>
    <lineage>
        <taxon>Bacteria</taxon>
        <taxon>Bacillati</taxon>
        <taxon>Actinomycetota</taxon>
        <taxon>Actinomycetes</taxon>
        <taxon>Bifidobacteriales</taxon>
        <taxon>Bifidobacteriaceae</taxon>
        <taxon>Bifidobacterium</taxon>
    </lineage>
</organism>
<evidence type="ECO:0008006" key="3">
    <source>
        <dbReference type="Google" id="ProtNLM"/>
    </source>
</evidence>
<proteinExistence type="predicted"/>
<gene>
    <name evidence="1" type="ORF">NE692_09485</name>
</gene>